<dbReference type="InterPro" id="IPR001830">
    <property type="entry name" value="Glyco_trans_20"/>
</dbReference>
<keyword evidence="4" id="KW-0597">Phosphoprotein</keyword>
<name>A0A0W0DBG5_CANGB</name>
<dbReference type="VEuPathDB" id="FungiDB:GVI51_J06325"/>
<protein>
    <submittedName>
        <fullName evidence="6">Trehalose synthase complex regulatory subunit TSL1</fullName>
    </submittedName>
</protein>
<proteinExistence type="inferred from homology"/>
<dbReference type="FunFam" id="3.40.50.2000:FF:000099">
    <property type="entry name" value="Alpha,alpha-trehalose phosphate synthase subunit, putative"/>
    <property type="match status" value="1"/>
</dbReference>
<dbReference type="Pfam" id="PF02358">
    <property type="entry name" value="Trehalose_PPase"/>
    <property type="match status" value="1"/>
</dbReference>
<dbReference type="VEuPathDB" id="FungiDB:GWK60_J06303"/>
<evidence type="ECO:0000313" key="7">
    <source>
        <dbReference type="Proteomes" id="UP000054886"/>
    </source>
</evidence>
<comment type="similarity">
    <text evidence="2">In the N-terminal section; belongs to the glycosyltransferase 20 family.</text>
</comment>
<evidence type="ECO:0000256" key="3">
    <source>
        <dbReference type="ARBA" id="ARBA00022490"/>
    </source>
</evidence>
<dbReference type="VEuPathDB" id="FungiDB:CAGL0J06468g"/>
<evidence type="ECO:0000256" key="2">
    <source>
        <dbReference type="ARBA" id="ARBA00005409"/>
    </source>
</evidence>
<dbReference type="Gene3D" id="3.40.50.1000">
    <property type="entry name" value="HAD superfamily/HAD-like"/>
    <property type="match status" value="1"/>
</dbReference>
<dbReference type="VEuPathDB" id="FungiDB:GW608_J06347"/>
<reference evidence="6 7" key="1">
    <citation type="submission" date="2015-10" db="EMBL/GenBank/DDBJ databases">
        <title>Draft genomes sequences of Candida glabrata isolates 1A, 1B, 2A, 2B, 3A and 3B.</title>
        <authorList>
            <person name="Haavelsrud O.E."/>
            <person name="Gaustad P."/>
        </authorList>
    </citation>
    <scope>NUCLEOTIDE SEQUENCE [LARGE SCALE GENOMIC DNA]</scope>
    <source>
        <strain evidence="6">910700640</strain>
    </source>
</reference>
<feature type="region of interest" description="Disordered" evidence="5">
    <location>
        <begin position="196"/>
        <end position="259"/>
    </location>
</feature>
<keyword evidence="3" id="KW-0963">Cytoplasm</keyword>
<dbReference type="GO" id="GO:0005829">
    <property type="term" value="C:cytosol"/>
    <property type="evidence" value="ECO:0007669"/>
    <property type="project" value="TreeGrafter"/>
</dbReference>
<dbReference type="VEuPathDB" id="FungiDB:B1J91_J06468g"/>
<dbReference type="GO" id="GO:0005946">
    <property type="term" value="C:alpha,alpha-trehalose-phosphate synthase complex (UDP-forming)"/>
    <property type="evidence" value="ECO:0007669"/>
    <property type="project" value="EnsemblFungi"/>
</dbReference>
<evidence type="ECO:0000256" key="1">
    <source>
        <dbReference type="ARBA" id="ARBA00004496"/>
    </source>
</evidence>
<organism evidence="6 7">
    <name type="scientific">Candida glabrata</name>
    <name type="common">Yeast</name>
    <name type="synonym">Torulopsis glabrata</name>
    <dbReference type="NCBI Taxonomy" id="5478"/>
    <lineage>
        <taxon>Eukaryota</taxon>
        <taxon>Fungi</taxon>
        <taxon>Dikarya</taxon>
        <taxon>Ascomycota</taxon>
        <taxon>Saccharomycotina</taxon>
        <taxon>Saccharomycetes</taxon>
        <taxon>Saccharomycetales</taxon>
        <taxon>Saccharomycetaceae</taxon>
        <taxon>Nakaseomyces</taxon>
    </lineage>
</organism>
<dbReference type="PANTHER" id="PTHR10788">
    <property type="entry name" value="TREHALOSE-6-PHOSPHATE SYNTHASE"/>
    <property type="match status" value="1"/>
</dbReference>
<comment type="caution">
    <text evidence="6">The sequence shown here is derived from an EMBL/GenBank/DDBJ whole genome shotgun (WGS) entry which is preliminary data.</text>
</comment>
<gene>
    <name evidence="6" type="ORF">AO440_003041</name>
</gene>
<dbReference type="InterPro" id="IPR036412">
    <property type="entry name" value="HAD-like_sf"/>
</dbReference>
<dbReference type="Gene3D" id="3.30.70.1020">
    <property type="entry name" value="Trehalose-6-phosphate phosphatase related protein, domain 2"/>
    <property type="match status" value="1"/>
</dbReference>
<dbReference type="FunFam" id="3.40.50.2000:FF:000036">
    <property type="entry name" value="Alpha,alpha-trehalose-phosphate synthase subunit Tps2"/>
    <property type="match status" value="1"/>
</dbReference>
<dbReference type="GO" id="GO:0030234">
    <property type="term" value="F:enzyme regulator activity"/>
    <property type="evidence" value="ECO:0007669"/>
    <property type="project" value="EnsemblFungi"/>
</dbReference>
<sequence length="1065" mass="119042">MTIIVASLFLPFQPQFEVNADQEQTAELVDSKLVKISGEQEAHANKNLPDVRVQETDAYATAATQPFLNSRTPLALSSAASQLNVKQGPLSSEQFLENLTANATTAGTPVNPNLGVHGHASAEDFFTTNNSTAINNNASSPPFSVSSIAPEINANVDGTDTMDVTADLLDNVNKSLLLHSVLNSGQGVSSPNAVEGHTATHLTNPNTTVITPKSRAVPESNPGVVNFDNYKERRDSQSNSAFPSMKRVASGSHGPSHLKYSQNAIDAALESDVIDDADDRQNSEAESDYETDRKVHYNVPGFGGYSSTSKRLKNSLEIFSRVPWKIVPSRKGNGALKNAINTSILEKDIKDGVKWVGTLGIPTDEIPVETTKKIVKDLNENYQSSAVIADDVTFKGAYKNFCKQILWPTLHYQIPDNPNSKAFEDHSWNYFQRLNQYFAEKIVSIYEDGDIVWVHDYHLMLVPGMVRQKLPNAKIGFFLHVSFPSSEVFRCFAQRENMLEGILGANFVGFQTAEYARHFLTTANLLLTADVSGDHLRYKGKVVSVKSTPIGIDAFDLANQLLTDPVTKWRQLIRQRWAGKKLIVCRDQFDKIRGLHKKLLAYERFLRENPDYIEKVVLIQICIGKSSDPELERKVMVVVDRINSLSISISVSQPVVFLHQDLDFAQYLALSSEADLFLINTFREGMNLTCHEFIVCSREKNSPLLISEFTGSAELLKDGAILINPWDTRHLAKCIKIGLEMPLDERKRRWKIMMKSLINNDSTNWIMSNLQAIEHCWEFSKESSTLFSLSSEELASEYQSASNKLFILKISEPPSPRMLAILRELSSRCTVYIMNTFSKTTLENLYGRVGNLGLIAEGGAYVRLNGTWYSIVDHVDWLEEVTKILDTKIERLPGSYYKLADSMVRFHTENAEDQDRVASVIGEAMTHINTLFADRGIHAYVHKNILFVQQKELSLETTKFILKFHNSGKVYNTGHSTPSKHNNEMSAMFSGQSDTIDFICVAGSTSPTIEPIFKLVKDATLAGNLRYGHTIVYGDAPSTYAREHTSGWNELFNIFQDLAKSNERQ</sequence>
<dbReference type="GO" id="GO:0003825">
    <property type="term" value="F:alpha,alpha-trehalose-phosphate synthase (UDP-forming) activity"/>
    <property type="evidence" value="ECO:0007669"/>
    <property type="project" value="EnsemblFungi"/>
</dbReference>
<comment type="subcellular location">
    <subcellularLocation>
        <location evidence="1">Cytoplasm</location>
    </subcellularLocation>
</comment>
<dbReference type="InterPro" id="IPR003337">
    <property type="entry name" value="Trehalose_PPase"/>
</dbReference>
<feature type="compositionally biased region" description="Polar residues" evidence="5">
    <location>
        <begin position="200"/>
        <end position="211"/>
    </location>
</feature>
<evidence type="ECO:0000256" key="4">
    <source>
        <dbReference type="ARBA" id="ARBA00022553"/>
    </source>
</evidence>
<dbReference type="EMBL" id="LLZZ01000043">
    <property type="protein sequence ID" value="KTB11094.1"/>
    <property type="molecule type" value="Genomic_DNA"/>
</dbReference>
<dbReference type="Pfam" id="PF00982">
    <property type="entry name" value="Glyco_transf_20"/>
    <property type="match status" value="1"/>
</dbReference>
<dbReference type="SUPFAM" id="SSF53756">
    <property type="entry name" value="UDP-Glycosyltransferase/glycogen phosphorylase"/>
    <property type="match status" value="1"/>
</dbReference>
<evidence type="ECO:0000313" key="6">
    <source>
        <dbReference type="EMBL" id="KTB11094.1"/>
    </source>
</evidence>
<dbReference type="Proteomes" id="UP000054886">
    <property type="component" value="Unassembled WGS sequence"/>
</dbReference>
<accession>A0A0W0DBG5</accession>
<dbReference type="InterPro" id="IPR023214">
    <property type="entry name" value="HAD_sf"/>
</dbReference>
<dbReference type="GO" id="GO:0005992">
    <property type="term" value="P:trehalose biosynthetic process"/>
    <property type="evidence" value="ECO:0007669"/>
    <property type="project" value="EnsemblFungi"/>
</dbReference>
<dbReference type="GO" id="GO:0004805">
    <property type="term" value="F:trehalose-phosphatase activity"/>
    <property type="evidence" value="ECO:0007669"/>
    <property type="project" value="EnsemblFungi"/>
</dbReference>
<evidence type="ECO:0000256" key="5">
    <source>
        <dbReference type="SAM" id="MobiDB-lite"/>
    </source>
</evidence>
<dbReference type="SUPFAM" id="SSF56784">
    <property type="entry name" value="HAD-like"/>
    <property type="match status" value="1"/>
</dbReference>
<dbReference type="Gene3D" id="3.40.50.2000">
    <property type="entry name" value="Glycogen Phosphorylase B"/>
    <property type="match status" value="2"/>
</dbReference>
<dbReference type="AlphaFoldDB" id="A0A0W0DBG5"/>
<dbReference type="OrthoDB" id="755951at2759"/>
<dbReference type="PANTHER" id="PTHR10788:SF15">
    <property type="entry name" value="TREHALOSE SYNTHASE COMPLEX REGULATORY SUBUNIT TPS3-RELATED"/>
    <property type="match status" value="1"/>
</dbReference>
<dbReference type="CDD" id="cd03788">
    <property type="entry name" value="GT20_TPS"/>
    <property type="match status" value="1"/>
</dbReference>